<comment type="catalytic activity">
    <reaction evidence="1">
        <text>Hydrolyzes the link between N-acetylmuramoyl residues and L-amino acid residues in certain cell-wall glycopeptides.</text>
        <dbReference type="EC" id="3.5.1.28"/>
    </reaction>
</comment>
<keyword evidence="12" id="KW-1185">Reference proteome</keyword>
<evidence type="ECO:0000256" key="1">
    <source>
        <dbReference type="ARBA" id="ARBA00001561"/>
    </source>
</evidence>
<keyword evidence="4" id="KW-0378">Hydrolase</keyword>
<protein>
    <recommendedName>
        <fullName evidence="3">N-acetylmuramoyl-L-alanine amidase</fullName>
        <ecNumber evidence="3">3.5.1.28</ecNumber>
    </recommendedName>
    <alternativeName>
        <fullName evidence="9">Autolysin</fullName>
    </alternativeName>
    <alternativeName>
        <fullName evidence="8">Cell wall hydrolase</fullName>
    </alternativeName>
</protein>
<gene>
    <name evidence="11" type="ORF">DCC39_10295</name>
</gene>
<evidence type="ECO:0000256" key="8">
    <source>
        <dbReference type="ARBA" id="ARBA00030881"/>
    </source>
</evidence>
<dbReference type="InterPro" id="IPR002502">
    <property type="entry name" value="Amidase_domain"/>
</dbReference>
<feature type="domain" description="N-acetylmuramoyl-L-alanine amidase" evidence="10">
    <location>
        <begin position="11"/>
        <end position="154"/>
    </location>
</feature>
<proteinExistence type="inferred from homology"/>
<dbReference type="SMART" id="SM00644">
    <property type="entry name" value="Ami_2"/>
    <property type="match status" value="1"/>
</dbReference>
<dbReference type="AlphaFoldDB" id="A0A2U1K1N7"/>
<dbReference type="PANTHER" id="PTHR30417">
    <property type="entry name" value="N-ACETYLMURAMOYL-L-ALANINE AMIDASE AMID"/>
    <property type="match status" value="1"/>
</dbReference>
<dbReference type="InterPro" id="IPR051206">
    <property type="entry name" value="NAMLAA_amidase_2"/>
</dbReference>
<name>A0A2U1K1N7_9BACI</name>
<evidence type="ECO:0000313" key="11">
    <source>
        <dbReference type="EMBL" id="PWA11079.1"/>
    </source>
</evidence>
<dbReference type="InterPro" id="IPR036505">
    <property type="entry name" value="Amidase/PGRP_sf"/>
</dbReference>
<dbReference type="SUPFAM" id="SSF55846">
    <property type="entry name" value="N-acetylmuramoyl-L-alanine amidase-like"/>
    <property type="match status" value="1"/>
</dbReference>
<organism evidence="11 12">
    <name type="scientific">Pueribacillus theae</name>
    <dbReference type="NCBI Taxonomy" id="2171751"/>
    <lineage>
        <taxon>Bacteria</taxon>
        <taxon>Bacillati</taxon>
        <taxon>Bacillota</taxon>
        <taxon>Bacilli</taxon>
        <taxon>Bacillales</taxon>
        <taxon>Bacillaceae</taxon>
        <taxon>Pueribacillus</taxon>
    </lineage>
</organism>
<comment type="similarity">
    <text evidence="2">Belongs to the N-acetylmuramoyl-L-alanine amidase 2 family.</text>
</comment>
<evidence type="ECO:0000259" key="10">
    <source>
        <dbReference type="SMART" id="SM00644"/>
    </source>
</evidence>
<dbReference type="GO" id="GO:0009253">
    <property type="term" value="P:peptidoglycan catabolic process"/>
    <property type="evidence" value="ECO:0007669"/>
    <property type="project" value="InterPro"/>
</dbReference>
<dbReference type="InterPro" id="IPR036366">
    <property type="entry name" value="PGBDSf"/>
</dbReference>
<dbReference type="GO" id="GO:0030435">
    <property type="term" value="P:sporulation resulting in formation of a cellular spore"/>
    <property type="evidence" value="ECO:0007669"/>
    <property type="project" value="UniProtKB-KW"/>
</dbReference>
<evidence type="ECO:0000256" key="6">
    <source>
        <dbReference type="ARBA" id="ARBA00023287"/>
    </source>
</evidence>
<evidence type="ECO:0000256" key="7">
    <source>
        <dbReference type="ARBA" id="ARBA00023316"/>
    </source>
</evidence>
<accession>A0A2U1K1N7</accession>
<evidence type="ECO:0000256" key="3">
    <source>
        <dbReference type="ARBA" id="ARBA00011901"/>
    </source>
</evidence>
<dbReference type="GO" id="GO:0071555">
    <property type="term" value="P:cell wall organization"/>
    <property type="evidence" value="ECO:0007669"/>
    <property type="project" value="UniProtKB-KW"/>
</dbReference>
<reference evidence="11 12" key="1">
    <citation type="submission" date="2018-04" db="EMBL/GenBank/DDBJ databases">
        <title>Camelliibacillus theae gen. nov., sp. nov., isolated from Pu'er tea.</title>
        <authorList>
            <person name="Niu L."/>
        </authorList>
    </citation>
    <scope>NUCLEOTIDE SEQUENCE [LARGE SCALE GENOMIC DNA]</scope>
    <source>
        <strain evidence="11 12">T8</strain>
    </source>
</reference>
<dbReference type="InterPro" id="IPR002477">
    <property type="entry name" value="Peptidoglycan-bd-like"/>
</dbReference>
<dbReference type="SUPFAM" id="SSF47090">
    <property type="entry name" value="PGBD-like"/>
    <property type="match status" value="2"/>
</dbReference>
<sequence>MKIIQAFIPKSNTFTRPGFSMKPEYITVHETDNPNVGANALAHARLQENGNRRQASWHFQVDDKPIIYQSIPTNEAAWAGGDGRNGTGNRKSVHIEICVNRDGDYGKAKIHAAWLVRYLMKEINIPISNVVQHNKWSGKNCPRNLRKGANWDEFIALVQGVKYSAPAKEKTKDTSTPKSSGLIRVGSKGSEVKSYQNRLKKMGYNPGKVDGIFGPNTEAALRLFQLDAGISVDGIIGPDTKKAFTTMVKYPGYLISVKKPLMKGKSVKIVQRKTGVLVDGLYGKNSELAVRKYQLKNKLQVDGIVGPKTWMKMFG</sequence>
<dbReference type="GO" id="GO:0009254">
    <property type="term" value="P:peptidoglycan turnover"/>
    <property type="evidence" value="ECO:0007669"/>
    <property type="project" value="TreeGrafter"/>
</dbReference>
<dbReference type="EC" id="3.5.1.28" evidence="3"/>
<dbReference type="RefSeq" id="WP_116554811.1">
    <property type="nucleotide sequence ID" value="NZ_QCZG01000019.1"/>
</dbReference>
<dbReference type="InterPro" id="IPR036365">
    <property type="entry name" value="PGBD-like_sf"/>
</dbReference>
<keyword evidence="6" id="KW-0178">Competence</keyword>
<dbReference type="GO" id="GO:0030420">
    <property type="term" value="P:establishment of competence for transformation"/>
    <property type="evidence" value="ECO:0007669"/>
    <property type="project" value="UniProtKB-KW"/>
</dbReference>
<dbReference type="Pfam" id="PF01510">
    <property type="entry name" value="Amidase_2"/>
    <property type="match status" value="1"/>
</dbReference>
<evidence type="ECO:0000313" key="12">
    <source>
        <dbReference type="Proteomes" id="UP000245998"/>
    </source>
</evidence>
<evidence type="ECO:0000256" key="5">
    <source>
        <dbReference type="ARBA" id="ARBA00022969"/>
    </source>
</evidence>
<dbReference type="CDD" id="cd06583">
    <property type="entry name" value="PGRP"/>
    <property type="match status" value="1"/>
</dbReference>
<comment type="caution">
    <text evidence="11">The sequence shown here is derived from an EMBL/GenBank/DDBJ whole genome shotgun (WGS) entry which is preliminary data.</text>
</comment>
<evidence type="ECO:0000256" key="4">
    <source>
        <dbReference type="ARBA" id="ARBA00022801"/>
    </source>
</evidence>
<dbReference type="Proteomes" id="UP000245998">
    <property type="component" value="Unassembled WGS sequence"/>
</dbReference>
<dbReference type="EMBL" id="QCZG01000019">
    <property type="protein sequence ID" value="PWA11079.1"/>
    <property type="molecule type" value="Genomic_DNA"/>
</dbReference>
<keyword evidence="7" id="KW-0961">Cell wall biogenesis/degradation</keyword>
<dbReference type="GO" id="GO:0008745">
    <property type="term" value="F:N-acetylmuramoyl-L-alanine amidase activity"/>
    <property type="evidence" value="ECO:0007669"/>
    <property type="project" value="UniProtKB-EC"/>
</dbReference>
<dbReference type="Gene3D" id="1.10.101.10">
    <property type="entry name" value="PGBD-like superfamily/PGBD"/>
    <property type="match status" value="2"/>
</dbReference>
<dbReference type="PANTHER" id="PTHR30417:SF11">
    <property type="entry name" value="N-ACETYLMURAMOYL-L-ALANINE AMIDASE XLYA"/>
    <property type="match status" value="1"/>
</dbReference>
<keyword evidence="5" id="KW-0749">Sporulation</keyword>
<dbReference type="OrthoDB" id="9794294at2"/>
<dbReference type="Pfam" id="PF01471">
    <property type="entry name" value="PG_binding_1"/>
    <property type="match status" value="2"/>
</dbReference>
<evidence type="ECO:0000256" key="9">
    <source>
        <dbReference type="ARBA" id="ARBA00032390"/>
    </source>
</evidence>
<evidence type="ECO:0000256" key="2">
    <source>
        <dbReference type="ARBA" id="ARBA00007553"/>
    </source>
</evidence>
<dbReference type="Gene3D" id="3.40.80.10">
    <property type="entry name" value="Peptidoglycan recognition protein-like"/>
    <property type="match status" value="1"/>
</dbReference>